<protein>
    <submittedName>
        <fullName evidence="1">Uncharacterized protein</fullName>
    </submittedName>
</protein>
<name>A0AAV2F6G3_9ROSI</name>
<organism evidence="1 2">
    <name type="scientific">Linum trigynum</name>
    <dbReference type="NCBI Taxonomy" id="586398"/>
    <lineage>
        <taxon>Eukaryota</taxon>
        <taxon>Viridiplantae</taxon>
        <taxon>Streptophyta</taxon>
        <taxon>Embryophyta</taxon>
        <taxon>Tracheophyta</taxon>
        <taxon>Spermatophyta</taxon>
        <taxon>Magnoliopsida</taxon>
        <taxon>eudicotyledons</taxon>
        <taxon>Gunneridae</taxon>
        <taxon>Pentapetalae</taxon>
        <taxon>rosids</taxon>
        <taxon>fabids</taxon>
        <taxon>Malpighiales</taxon>
        <taxon>Linaceae</taxon>
        <taxon>Linum</taxon>
    </lineage>
</organism>
<sequence>MYALCGCTTVKFEQVEVNGLPIVALPPQQPEQPMSRVLESVQGLCNLSSAIQKFKSRYDELEKHLDLIRTAIESHEQPDGQVDDEAVALAPSVAEGSGLEWRSGGRRRRMSRRRLLPFLPFASRFQKSTFLLG</sequence>
<gene>
    <name evidence="1" type="ORF">LTRI10_LOCUS34359</name>
</gene>
<dbReference type="AlphaFoldDB" id="A0AAV2F6G3"/>
<reference evidence="1 2" key="1">
    <citation type="submission" date="2024-04" db="EMBL/GenBank/DDBJ databases">
        <authorList>
            <person name="Fracassetti M."/>
        </authorList>
    </citation>
    <scope>NUCLEOTIDE SEQUENCE [LARGE SCALE GENOMIC DNA]</scope>
</reference>
<dbReference type="EMBL" id="OZ034819">
    <property type="protein sequence ID" value="CAL1393811.1"/>
    <property type="molecule type" value="Genomic_DNA"/>
</dbReference>
<dbReference type="Proteomes" id="UP001497516">
    <property type="component" value="Chromosome 6"/>
</dbReference>
<evidence type="ECO:0000313" key="2">
    <source>
        <dbReference type="Proteomes" id="UP001497516"/>
    </source>
</evidence>
<evidence type="ECO:0000313" key="1">
    <source>
        <dbReference type="EMBL" id="CAL1393811.1"/>
    </source>
</evidence>
<accession>A0AAV2F6G3</accession>
<keyword evidence="2" id="KW-1185">Reference proteome</keyword>
<proteinExistence type="predicted"/>